<comment type="caution">
    <text evidence="2">The sequence shown here is derived from an EMBL/GenBank/DDBJ whole genome shotgun (WGS) entry which is preliminary data.</text>
</comment>
<dbReference type="EMBL" id="SRKY01000003">
    <property type="protein sequence ID" value="THH36231.1"/>
    <property type="molecule type" value="Genomic_DNA"/>
</dbReference>
<dbReference type="Proteomes" id="UP000306602">
    <property type="component" value="Unassembled WGS sequence"/>
</dbReference>
<feature type="chain" id="PRO_5020249677" description="VPLPA-CTERM sorting domain-containing protein" evidence="1">
    <location>
        <begin position="24"/>
        <end position="301"/>
    </location>
</feature>
<proteinExistence type="predicted"/>
<evidence type="ECO:0000313" key="2">
    <source>
        <dbReference type="EMBL" id="THH36231.1"/>
    </source>
</evidence>
<accession>A0A4S4NDT9</accession>
<reference evidence="2 3" key="1">
    <citation type="submission" date="2019-04" db="EMBL/GenBank/DDBJ databases">
        <title>Shimia ponticola sp. nov., isolated from seawater.</title>
        <authorList>
            <person name="Kim Y.-O."/>
            <person name="Yoon J.-H."/>
        </authorList>
    </citation>
    <scope>NUCLEOTIDE SEQUENCE [LARGE SCALE GENOMIC DNA]</scope>
    <source>
        <strain evidence="2 3">MYP11</strain>
    </source>
</reference>
<protein>
    <recommendedName>
        <fullName evidence="4">VPLPA-CTERM sorting domain-containing protein</fullName>
    </recommendedName>
</protein>
<keyword evidence="3" id="KW-1185">Reference proteome</keyword>
<feature type="signal peptide" evidence="1">
    <location>
        <begin position="1"/>
        <end position="23"/>
    </location>
</feature>
<dbReference type="RefSeq" id="WP_136463699.1">
    <property type="nucleotide sequence ID" value="NZ_SRKY01000003.1"/>
</dbReference>
<sequence length="301" mass="30510">MRTCFFCLIAGFAVSLASAGAAATLHNVSVVASCGVEPPDSETVTLSTTGLSLNANAGTGPAGACGASAIASANAGTVQAQALVANPGFDNVQQQNKGRATASASVTYQFTLRSDFIGVAPVPISINLHATGSVSATSTALFNDQGSLLNGGQRTSASLRAFGAISDGALSYTFEERISVSANVGDSEFDSLSGSITTPKVLLRPGETGSISFGLASSASGLLAGLEAVGFANGGNSVSFALEGDVFNLPDGYFIDIDEPRIANNRYSHADTPSPVPLPANAWFLAIGLVGLRTLRKRAKR</sequence>
<organism evidence="2 3">
    <name type="scientific">Aliishimia ponticola</name>
    <dbReference type="NCBI Taxonomy" id="2499833"/>
    <lineage>
        <taxon>Bacteria</taxon>
        <taxon>Pseudomonadati</taxon>
        <taxon>Pseudomonadota</taxon>
        <taxon>Alphaproteobacteria</taxon>
        <taxon>Rhodobacterales</taxon>
        <taxon>Paracoccaceae</taxon>
        <taxon>Aliishimia</taxon>
    </lineage>
</organism>
<evidence type="ECO:0000256" key="1">
    <source>
        <dbReference type="SAM" id="SignalP"/>
    </source>
</evidence>
<dbReference type="OrthoDB" id="7885316at2"/>
<evidence type="ECO:0008006" key="4">
    <source>
        <dbReference type="Google" id="ProtNLM"/>
    </source>
</evidence>
<evidence type="ECO:0000313" key="3">
    <source>
        <dbReference type="Proteomes" id="UP000306602"/>
    </source>
</evidence>
<keyword evidence="1" id="KW-0732">Signal</keyword>
<dbReference type="AlphaFoldDB" id="A0A4S4NDT9"/>
<dbReference type="PROSITE" id="PS51257">
    <property type="entry name" value="PROKAR_LIPOPROTEIN"/>
    <property type="match status" value="1"/>
</dbReference>
<gene>
    <name evidence="2" type="ORF">E4Z66_14390</name>
</gene>
<name>A0A4S4NDT9_9RHOB</name>